<evidence type="ECO:0000313" key="7">
    <source>
        <dbReference type="Proteomes" id="UP000283644"/>
    </source>
</evidence>
<reference evidence="6 7" key="1">
    <citation type="submission" date="2018-09" db="EMBL/GenBank/DDBJ databases">
        <title>Genome sequencing of Nocardioides immobilis CCTCC AB 2017083 for comparison to Nocardioides silvaticus.</title>
        <authorList>
            <person name="Li C."/>
            <person name="Wang G."/>
        </authorList>
    </citation>
    <scope>NUCLEOTIDE SEQUENCE [LARGE SCALE GENOMIC DNA]</scope>
    <source>
        <strain evidence="6 7">CCTCC AB 2017083</strain>
    </source>
</reference>
<keyword evidence="2 4" id="KW-0238">DNA-binding</keyword>
<feature type="DNA-binding region" description="H-T-H motif" evidence="4">
    <location>
        <begin position="35"/>
        <end position="54"/>
    </location>
</feature>
<dbReference type="Pfam" id="PF21943">
    <property type="entry name" value="TetR_C_46"/>
    <property type="match status" value="1"/>
</dbReference>
<dbReference type="RefSeq" id="WP_118925276.1">
    <property type="nucleotide sequence ID" value="NZ_QXGH01000014.1"/>
</dbReference>
<dbReference type="GO" id="GO:0003700">
    <property type="term" value="F:DNA-binding transcription factor activity"/>
    <property type="evidence" value="ECO:0007669"/>
    <property type="project" value="TreeGrafter"/>
</dbReference>
<evidence type="ECO:0000256" key="2">
    <source>
        <dbReference type="ARBA" id="ARBA00023125"/>
    </source>
</evidence>
<organism evidence="6 7">
    <name type="scientific">Nocardioides immobilis</name>
    <dbReference type="NCBI Taxonomy" id="2049295"/>
    <lineage>
        <taxon>Bacteria</taxon>
        <taxon>Bacillati</taxon>
        <taxon>Actinomycetota</taxon>
        <taxon>Actinomycetes</taxon>
        <taxon>Propionibacteriales</taxon>
        <taxon>Nocardioidaceae</taxon>
        <taxon>Nocardioides</taxon>
    </lineage>
</organism>
<dbReference type="SUPFAM" id="SSF46689">
    <property type="entry name" value="Homeodomain-like"/>
    <property type="match status" value="1"/>
</dbReference>
<comment type="caution">
    <text evidence="6">The sequence shown here is derived from an EMBL/GenBank/DDBJ whole genome shotgun (WGS) entry which is preliminary data.</text>
</comment>
<proteinExistence type="predicted"/>
<dbReference type="PANTHER" id="PTHR30055:SF174">
    <property type="entry name" value="TRANSCRIPTIONAL REGULATORY PROTEIN (PROBABLY TETR-FAMILY)-RELATED"/>
    <property type="match status" value="1"/>
</dbReference>
<name>A0A417Y3E5_9ACTN</name>
<evidence type="ECO:0000259" key="5">
    <source>
        <dbReference type="PROSITE" id="PS50977"/>
    </source>
</evidence>
<dbReference type="InterPro" id="IPR001647">
    <property type="entry name" value="HTH_TetR"/>
</dbReference>
<evidence type="ECO:0000313" key="6">
    <source>
        <dbReference type="EMBL" id="RHW27180.1"/>
    </source>
</evidence>
<dbReference type="EMBL" id="QXGH01000014">
    <property type="protein sequence ID" value="RHW27180.1"/>
    <property type="molecule type" value="Genomic_DNA"/>
</dbReference>
<keyword evidence="3" id="KW-0804">Transcription</keyword>
<evidence type="ECO:0000256" key="1">
    <source>
        <dbReference type="ARBA" id="ARBA00023015"/>
    </source>
</evidence>
<keyword evidence="1" id="KW-0805">Transcription regulation</keyword>
<protein>
    <submittedName>
        <fullName evidence="6">TetR/AcrR family transcriptional regulator</fullName>
    </submittedName>
</protein>
<feature type="domain" description="HTH tetR-type" evidence="5">
    <location>
        <begin position="12"/>
        <end position="72"/>
    </location>
</feature>
<dbReference type="Pfam" id="PF00440">
    <property type="entry name" value="TetR_N"/>
    <property type="match status" value="1"/>
</dbReference>
<dbReference type="AlphaFoldDB" id="A0A417Y3E5"/>
<gene>
    <name evidence="6" type="ORF">D0Z08_10985</name>
</gene>
<dbReference type="OrthoDB" id="8479950at2"/>
<sequence length="197" mass="21501">MTATTRTRLTPEQRREQLLELGLRLFAGTTIDEISIDRLSEEAGISRGLIYHYFGSKQGFREAVVQRAADDLIAQTEPPEGDDPIVKLLASLTAYVDYVIANYEGYRSLVRAAAGGNETVRAIYENARAAMIDRTFATPGVDALLADTPATRLVVRGWVAFVEDTVLAWCDAPDGVTRDELAKIVTDALPALVATLD</sequence>
<dbReference type="PROSITE" id="PS50977">
    <property type="entry name" value="HTH_TETR_2"/>
    <property type="match status" value="1"/>
</dbReference>
<dbReference type="GO" id="GO:0000976">
    <property type="term" value="F:transcription cis-regulatory region binding"/>
    <property type="evidence" value="ECO:0007669"/>
    <property type="project" value="TreeGrafter"/>
</dbReference>
<dbReference type="PANTHER" id="PTHR30055">
    <property type="entry name" value="HTH-TYPE TRANSCRIPTIONAL REGULATOR RUTR"/>
    <property type="match status" value="1"/>
</dbReference>
<evidence type="ECO:0000256" key="4">
    <source>
        <dbReference type="PROSITE-ProRule" id="PRU00335"/>
    </source>
</evidence>
<dbReference type="InterPro" id="IPR054129">
    <property type="entry name" value="DesT_TetR_C"/>
</dbReference>
<dbReference type="InterPro" id="IPR009057">
    <property type="entry name" value="Homeodomain-like_sf"/>
</dbReference>
<dbReference type="Proteomes" id="UP000283644">
    <property type="component" value="Unassembled WGS sequence"/>
</dbReference>
<accession>A0A417Y3E5</accession>
<keyword evidence="7" id="KW-1185">Reference proteome</keyword>
<dbReference type="InterPro" id="IPR050109">
    <property type="entry name" value="HTH-type_TetR-like_transc_reg"/>
</dbReference>
<evidence type="ECO:0000256" key="3">
    <source>
        <dbReference type="ARBA" id="ARBA00023163"/>
    </source>
</evidence>
<dbReference type="Gene3D" id="1.10.357.10">
    <property type="entry name" value="Tetracycline Repressor, domain 2"/>
    <property type="match status" value="1"/>
</dbReference>